<dbReference type="GO" id="GO:0000156">
    <property type="term" value="F:phosphorelay response regulator activity"/>
    <property type="evidence" value="ECO:0007669"/>
    <property type="project" value="TreeGrafter"/>
</dbReference>
<dbReference type="AlphaFoldDB" id="A0A1A5YKV7"/>
<evidence type="ECO:0000256" key="5">
    <source>
        <dbReference type="ARBA" id="ARBA00023125"/>
    </source>
</evidence>
<feature type="DNA-binding region" description="OmpR/PhoB-type" evidence="8">
    <location>
        <begin position="132"/>
        <end position="231"/>
    </location>
</feature>
<sequence>MKVLWIEDEGALLRECSNYLSGEGIQVYGTSDPGEADAYIEKHRPELLLVDWMLPGGESGLDFCKRNERSWKLPLIMVTAKGDEFDKVLALELGADDYLTKPFGLRELSARIKAVLRRSGKASSHSGEKREVHELRRGRLFLDNERFAAELDGRRLELTKTEFQLLWKLASHPGRVFTRANLMDEALGDDYLGYERTMDSHIRNLRRKLGDNEAEHQLIETVYGVGYRFAEEQEDNK</sequence>
<evidence type="ECO:0000313" key="12">
    <source>
        <dbReference type="Proteomes" id="UP000092024"/>
    </source>
</evidence>
<dbReference type="GO" id="GO:0032993">
    <property type="term" value="C:protein-DNA complex"/>
    <property type="evidence" value="ECO:0007669"/>
    <property type="project" value="TreeGrafter"/>
</dbReference>
<keyword evidence="2 7" id="KW-0597">Phosphoprotein</keyword>
<dbReference type="Gene3D" id="6.10.250.690">
    <property type="match status" value="1"/>
</dbReference>
<keyword evidence="3" id="KW-0902">Two-component regulatory system</keyword>
<accession>A0A1A5YKV7</accession>
<dbReference type="PANTHER" id="PTHR48111:SF4">
    <property type="entry name" value="DNA-BINDING DUAL TRANSCRIPTIONAL REGULATOR OMPR"/>
    <property type="match status" value="1"/>
</dbReference>
<feature type="domain" description="OmpR/PhoB-type" evidence="10">
    <location>
        <begin position="132"/>
        <end position="231"/>
    </location>
</feature>
<comment type="subcellular location">
    <subcellularLocation>
        <location evidence="1">Cytoplasm</location>
    </subcellularLocation>
</comment>
<evidence type="ECO:0000256" key="4">
    <source>
        <dbReference type="ARBA" id="ARBA00023015"/>
    </source>
</evidence>
<dbReference type="Gene3D" id="1.10.10.10">
    <property type="entry name" value="Winged helix-like DNA-binding domain superfamily/Winged helix DNA-binding domain"/>
    <property type="match status" value="1"/>
</dbReference>
<evidence type="ECO:0000256" key="2">
    <source>
        <dbReference type="ARBA" id="ARBA00022553"/>
    </source>
</evidence>
<keyword evidence="12" id="KW-1185">Reference proteome</keyword>
<name>A0A1A5YKV7_9BACL</name>
<gene>
    <name evidence="11" type="ORF">A7K91_22730</name>
</gene>
<dbReference type="CDD" id="cd00383">
    <property type="entry name" value="trans_reg_C"/>
    <property type="match status" value="1"/>
</dbReference>
<dbReference type="GO" id="GO:0006355">
    <property type="term" value="P:regulation of DNA-templated transcription"/>
    <property type="evidence" value="ECO:0007669"/>
    <property type="project" value="InterPro"/>
</dbReference>
<dbReference type="GO" id="GO:0005829">
    <property type="term" value="C:cytosol"/>
    <property type="evidence" value="ECO:0007669"/>
    <property type="project" value="TreeGrafter"/>
</dbReference>
<dbReference type="Pfam" id="PF00486">
    <property type="entry name" value="Trans_reg_C"/>
    <property type="match status" value="1"/>
</dbReference>
<evidence type="ECO:0000313" key="11">
    <source>
        <dbReference type="EMBL" id="OBR66257.1"/>
    </source>
</evidence>
<dbReference type="OrthoDB" id="9802426at2"/>
<dbReference type="InterPro" id="IPR011006">
    <property type="entry name" value="CheY-like_superfamily"/>
</dbReference>
<dbReference type="SMART" id="SM00862">
    <property type="entry name" value="Trans_reg_C"/>
    <property type="match status" value="1"/>
</dbReference>
<dbReference type="InterPro" id="IPR039420">
    <property type="entry name" value="WalR-like"/>
</dbReference>
<organism evidence="11 12">
    <name type="scientific">Paenibacillus oryzae</name>
    <dbReference type="NCBI Taxonomy" id="1844972"/>
    <lineage>
        <taxon>Bacteria</taxon>
        <taxon>Bacillati</taxon>
        <taxon>Bacillota</taxon>
        <taxon>Bacilli</taxon>
        <taxon>Bacillales</taxon>
        <taxon>Paenibacillaceae</taxon>
        <taxon>Paenibacillus</taxon>
    </lineage>
</organism>
<dbReference type="InterPro" id="IPR016032">
    <property type="entry name" value="Sig_transdc_resp-reg_C-effctor"/>
</dbReference>
<feature type="modified residue" description="4-aspartylphosphate" evidence="7">
    <location>
        <position position="51"/>
    </location>
</feature>
<dbReference type="Proteomes" id="UP000092024">
    <property type="component" value="Unassembled WGS sequence"/>
</dbReference>
<dbReference type="Pfam" id="PF00072">
    <property type="entry name" value="Response_reg"/>
    <property type="match status" value="1"/>
</dbReference>
<dbReference type="Gene3D" id="3.40.50.2300">
    <property type="match status" value="1"/>
</dbReference>
<dbReference type="STRING" id="1844972.A7K91_22730"/>
<dbReference type="InterPro" id="IPR001867">
    <property type="entry name" value="OmpR/PhoB-type_DNA-bd"/>
</dbReference>
<keyword evidence="6" id="KW-0804">Transcription</keyword>
<dbReference type="SMART" id="SM00448">
    <property type="entry name" value="REC"/>
    <property type="match status" value="1"/>
</dbReference>
<evidence type="ECO:0000259" key="10">
    <source>
        <dbReference type="PROSITE" id="PS51755"/>
    </source>
</evidence>
<dbReference type="InterPro" id="IPR036388">
    <property type="entry name" value="WH-like_DNA-bd_sf"/>
</dbReference>
<dbReference type="EMBL" id="LYPA01000048">
    <property type="protein sequence ID" value="OBR66257.1"/>
    <property type="molecule type" value="Genomic_DNA"/>
</dbReference>
<dbReference type="PROSITE" id="PS50110">
    <property type="entry name" value="RESPONSE_REGULATORY"/>
    <property type="match status" value="1"/>
</dbReference>
<evidence type="ECO:0000256" key="7">
    <source>
        <dbReference type="PROSITE-ProRule" id="PRU00169"/>
    </source>
</evidence>
<dbReference type="GO" id="GO:0000976">
    <property type="term" value="F:transcription cis-regulatory region binding"/>
    <property type="evidence" value="ECO:0007669"/>
    <property type="project" value="TreeGrafter"/>
</dbReference>
<dbReference type="PROSITE" id="PS51755">
    <property type="entry name" value="OMPR_PHOB"/>
    <property type="match status" value="1"/>
</dbReference>
<feature type="domain" description="Response regulatory" evidence="9">
    <location>
        <begin position="2"/>
        <end position="116"/>
    </location>
</feature>
<comment type="caution">
    <text evidence="11">The sequence shown here is derived from an EMBL/GenBank/DDBJ whole genome shotgun (WGS) entry which is preliminary data.</text>
</comment>
<dbReference type="PANTHER" id="PTHR48111">
    <property type="entry name" value="REGULATOR OF RPOS"/>
    <property type="match status" value="1"/>
</dbReference>
<dbReference type="RefSeq" id="WP_068682207.1">
    <property type="nucleotide sequence ID" value="NZ_LYPA01000048.1"/>
</dbReference>
<evidence type="ECO:0000256" key="8">
    <source>
        <dbReference type="PROSITE-ProRule" id="PRU01091"/>
    </source>
</evidence>
<protein>
    <recommendedName>
        <fullName evidence="13">DNA-binding response regulator</fullName>
    </recommendedName>
</protein>
<dbReference type="InterPro" id="IPR001789">
    <property type="entry name" value="Sig_transdc_resp-reg_receiver"/>
</dbReference>
<dbReference type="FunFam" id="1.10.10.10:FF:000018">
    <property type="entry name" value="DNA-binding response regulator ResD"/>
    <property type="match status" value="1"/>
</dbReference>
<keyword evidence="4" id="KW-0805">Transcription regulation</keyword>
<evidence type="ECO:0000256" key="6">
    <source>
        <dbReference type="ARBA" id="ARBA00023163"/>
    </source>
</evidence>
<proteinExistence type="predicted"/>
<keyword evidence="5 8" id="KW-0238">DNA-binding</keyword>
<dbReference type="SUPFAM" id="SSF46894">
    <property type="entry name" value="C-terminal effector domain of the bipartite response regulators"/>
    <property type="match status" value="1"/>
</dbReference>
<dbReference type="SUPFAM" id="SSF52172">
    <property type="entry name" value="CheY-like"/>
    <property type="match status" value="1"/>
</dbReference>
<evidence type="ECO:0000256" key="1">
    <source>
        <dbReference type="ARBA" id="ARBA00004496"/>
    </source>
</evidence>
<reference evidence="11 12" key="1">
    <citation type="submission" date="2016-05" db="EMBL/GenBank/DDBJ databases">
        <title>Paenibacillus oryzae. sp. nov., isolated from the rice root.</title>
        <authorList>
            <person name="Zhang J."/>
            <person name="Zhang X."/>
        </authorList>
    </citation>
    <scope>NUCLEOTIDE SEQUENCE [LARGE SCALE GENOMIC DNA]</scope>
    <source>
        <strain evidence="11 12">1DrF-4</strain>
    </source>
</reference>
<evidence type="ECO:0000256" key="3">
    <source>
        <dbReference type="ARBA" id="ARBA00023012"/>
    </source>
</evidence>
<evidence type="ECO:0000259" key="9">
    <source>
        <dbReference type="PROSITE" id="PS50110"/>
    </source>
</evidence>
<evidence type="ECO:0008006" key="13">
    <source>
        <dbReference type="Google" id="ProtNLM"/>
    </source>
</evidence>